<organism evidence="1">
    <name type="scientific">uncultured Sphingosinicella sp</name>
    <dbReference type="NCBI Taxonomy" id="478748"/>
    <lineage>
        <taxon>Bacteria</taxon>
        <taxon>Pseudomonadati</taxon>
        <taxon>Pseudomonadota</taxon>
        <taxon>Alphaproteobacteria</taxon>
        <taxon>Sphingomonadales</taxon>
        <taxon>Sphingosinicellaceae</taxon>
        <taxon>Sphingosinicella</taxon>
        <taxon>environmental samples</taxon>
    </lineage>
</organism>
<dbReference type="AlphaFoldDB" id="A0A6J4TD74"/>
<sequence>VNYQHHLKHGFWRKRAQAAMEPPHGQIGTQGYAGGWLHPLRRHHGRRGDRRLPVRRAERRPACRRRARRGDRLGALAAGPALHRL</sequence>
<name>A0A6J4TD74_9SPHN</name>
<feature type="non-terminal residue" evidence="1">
    <location>
        <position position="85"/>
    </location>
</feature>
<feature type="non-terminal residue" evidence="1">
    <location>
        <position position="1"/>
    </location>
</feature>
<protein>
    <submittedName>
        <fullName evidence="1">Uncharacterized protein</fullName>
    </submittedName>
</protein>
<reference evidence="1" key="1">
    <citation type="submission" date="2020-02" db="EMBL/GenBank/DDBJ databases">
        <authorList>
            <person name="Meier V. D."/>
        </authorList>
    </citation>
    <scope>NUCLEOTIDE SEQUENCE</scope>
    <source>
        <strain evidence="1">AVDCRST_MAG23</strain>
    </source>
</reference>
<gene>
    <name evidence="1" type="ORF">AVDCRST_MAG23-149</name>
</gene>
<evidence type="ECO:0000313" key="1">
    <source>
        <dbReference type="EMBL" id="CAA9520323.1"/>
    </source>
</evidence>
<proteinExistence type="predicted"/>
<accession>A0A6J4TD74</accession>
<dbReference type="EMBL" id="CADCWD010000009">
    <property type="protein sequence ID" value="CAA9520323.1"/>
    <property type="molecule type" value="Genomic_DNA"/>
</dbReference>